<keyword evidence="1" id="KW-0472">Membrane</keyword>
<keyword evidence="3" id="KW-1185">Reference proteome</keyword>
<dbReference type="RefSeq" id="WP_148927294.1">
    <property type="nucleotide sequence ID" value="NZ_VNHS01000001.1"/>
</dbReference>
<gene>
    <name evidence="2" type="ORF">BCM02_101319</name>
</gene>
<dbReference type="EMBL" id="VNHS01000001">
    <property type="protein sequence ID" value="TYP79201.1"/>
    <property type="molecule type" value="Genomic_DNA"/>
</dbReference>
<name>A0A5S5CKY2_9BACL</name>
<feature type="transmembrane region" description="Helical" evidence="1">
    <location>
        <begin position="157"/>
        <end position="178"/>
    </location>
</feature>
<dbReference type="OrthoDB" id="1680238at2"/>
<dbReference type="Proteomes" id="UP000323257">
    <property type="component" value="Unassembled WGS sequence"/>
</dbReference>
<feature type="transmembrane region" description="Helical" evidence="1">
    <location>
        <begin position="6"/>
        <end position="22"/>
    </location>
</feature>
<feature type="transmembrane region" description="Helical" evidence="1">
    <location>
        <begin position="34"/>
        <end position="56"/>
    </location>
</feature>
<sequence length="292" mass="34489">MPNMVWYYGLIAIGVIITAFTLRRRANLADWLTYFLFTTAWSWVGESFILFVFHGYDYKPGLYQDVFAENIIGHIIANSSYWAAAAVAVMYYRTSYLWIAIYSLGFMLTEFIFTRVGVYEQYWWKTYMTGITAFIFLVLMKKWYVLLQARAYKSPRVIVFGTLAWVILQTPTSVLMLFDKQFFRVHWVTNIYRDSTLFSGFVYHVIMAFVILYCMYVPRHWAWRMAPLILLAAFDALLFNAGILRFSNDWSLIELISIRAVSLAVIFLLEHYSLEEERVSGEEETRWHARSR</sequence>
<proteinExistence type="predicted"/>
<organism evidence="2 3">
    <name type="scientific">Paenibacillus methanolicus</name>
    <dbReference type="NCBI Taxonomy" id="582686"/>
    <lineage>
        <taxon>Bacteria</taxon>
        <taxon>Bacillati</taxon>
        <taxon>Bacillota</taxon>
        <taxon>Bacilli</taxon>
        <taxon>Bacillales</taxon>
        <taxon>Paenibacillaceae</taxon>
        <taxon>Paenibacillus</taxon>
    </lineage>
</organism>
<feature type="transmembrane region" description="Helical" evidence="1">
    <location>
        <begin position="99"/>
        <end position="118"/>
    </location>
</feature>
<feature type="transmembrane region" description="Helical" evidence="1">
    <location>
        <begin position="71"/>
        <end position="92"/>
    </location>
</feature>
<evidence type="ECO:0000313" key="2">
    <source>
        <dbReference type="EMBL" id="TYP79201.1"/>
    </source>
</evidence>
<protein>
    <submittedName>
        <fullName evidence="2">Uncharacterized protein</fullName>
    </submittedName>
</protein>
<reference evidence="2 3" key="1">
    <citation type="submission" date="2019-07" db="EMBL/GenBank/DDBJ databases">
        <title>Genomic Encyclopedia of Type Strains, Phase III (KMG-III): the genomes of soil and plant-associated and newly described type strains.</title>
        <authorList>
            <person name="Whitman W."/>
        </authorList>
    </citation>
    <scope>NUCLEOTIDE SEQUENCE [LARGE SCALE GENOMIC DNA]</scope>
    <source>
        <strain evidence="2 3">BL24</strain>
    </source>
</reference>
<dbReference type="AlphaFoldDB" id="A0A5S5CKY2"/>
<comment type="caution">
    <text evidence="2">The sequence shown here is derived from an EMBL/GenBank/DDBJ whole genome shotgun (WGS) entry which is preliminary data.</text>
</comment>
<keyword evidence="1" id="KW-1133">Transmembrane helix</keyword>
<feature type="transmembrane region" description="Helical" evidence="1">
    <location>
        <begin position="124"/>
        <end position="145"/>
    </location>
</feature>
<evidence type="ECO:0000313" key="3">
    <source>
        <dbReference type="Proteomes" id="UP000323257"/>
    </source>
</evidence>
<evidence type="ECO:0000256" key="1">
    <source>
        <dbReference type="SAM" id="Phobius"/>
    </source>
</evidence>
<accession>A0A5S5CKY2</accession>
<feature type="transmembrane region" description="Helical" evidence="1">
    <location>
        <begin position="198"/>
        <end position="216"/>
    </location>
</feature>
<keyword evidence="1" id="KW-0812">Transmembrane</keyword>